<dbReference type="Pfam" id="PF23926">
    <property type="entry name" value="LtfC"/>
    <property type="match status" value="1"/>
</dbReference>
<evidence type="ECO:0000259" key="1">
    <source>
        <dbReference type="Pfam" id="PF23926"/>
    </source>
</evidence>
<accession>A0A382WDE5</accession>
<proteinExistence type="predicted"/>
<protein>
    <recommendedName>
        <fullName evidence="1">LtfC/p132/Gp6 beta-sandwich domain-containing protein</fullName>
    </recommendedName>
</protein>
<dbReference type="EMBL" id="UINC01158909">
    <property type="protein sequence ID" value="SVD56709.1"/>
    <property type="molecule type" value="Genomic_DNA"/>
</dbReference>
<feature type="domain" description="LtfC/p132/Gp6 beta-sandwich" evidence="1">
    <location>
        <begin position="4"/>
        <end position="106"/>
    </location>
</feature>
<evidence type="ECO:0000313" key="2">
    <source>
        <dbReference type="EMBL" id="SVD56709.1"/>
    </source>
</evidence>
<name>A0A382WDE5_9ZZZZ</name>
<dbReference type="AlphaFoldDB" id="A0A382WDE5"/>
<organism evidence="2">
    <name type="scientific">marine metagenome</name>
    <dbReference type="NCBI Taxonomy" id="408172"/>
    <lineage>
        <taxon>unclassified sequences</taxon>
        <taxon>metagenomes</taxon>
        <taxon>ecological metagenomes</taxon>
    </lineage>
</organism>
<gene>
    <name evidence="2" type="ORF">METZ01_LOCUS409563</name>
</gene>
<dbReference type="Gene3D" id="2.60.40.3350">
    <property type="match status" value="1"/>
</dbReference>
<sequence>MTAATYDLVIDQGSDFAIDLTITEGGTAKNLTGYSGRAQIRTTHAATSTSASFTVTIVNAANGTMKLELQAATTTALAAGRYVYDLEIHTANDATVKRLIQGSVTINQQVTR</sequence>
<dbReference type="InterPro" id="IPR055688">
    <property type="entry name" value="LtfC/p132/Gp6_b-sand"/>
</dbReference>
<reference evidence="2" key="1">
    <citation type="submission" date="2018-05" db="EMBL/GenBank/DDBJ databases">
        <authorList>
            <person name="Lanie J.A."/>
            <person name="Ng W.-L."/>
            <person name="Kazmierczak K.M."/>
            <person name="Andrzejewski T.M."/>
            <person name="Davidsen T.M."/>
            <person name="Wayne K.J."/>
            <person name="Tettelin H."/>
            <person name="Glass J.I."/>
            <person name="Rusch D."/>
            <person name="Podicherti R."/>
            <person name="Tsui H.-C.T."/>
            <person name="Winkler M.E."/>
        </authorList>
    </citation>
    <scope>NUCLEOTIDE SEQUENCE</scope>
</reference>